<feature type="transmembrane region" description="Helical" evidence="1">
    <location>
        <begin position="141"/>
        <end position="165"/>
    </location>
</feature>
<evidence type="ECO:0000256" key="1">
    <source>
        <dbReference type="SAM" id="Phobius"/>
    </source>
</evidence>
<keyword evidence="1" id="KW-1133">Transmembrane helix</keyword>
<accession>A0A2C9KS35</accession>
<dbReference type="AlphaFoldDB" id="A0A2C9KS35"/>
<dbReference type="Gene3D" id="1.20.140.150">
    <property type="match status" value="1"/>
</dbReference>
<dbReference type="Proteomes" id="UP000076420">
    <property type="component" value="Unassembled WGS sequence"/>
</dbReference>
<dbReference type="EnsemblMetazoa" id="BGLB022899-RA">
    <property type="protein sequence ID" value="BGLB022899-PA"/>
    <property type="gene ID" value="BGLB022899"/>
</dbReference>
<keyword evidence="1" id="KW-0472">Membrane</keyword>
<sequence>MALPNGISGLHCLGVGLLVIGLVLHVVGLATPNWMTSSTNFGTQGLWTTCQLNICIDIPSKYKTDELKAAGAFAILAMVAGVGGLGLACLHIARRIKAKPDLDILKLGHLAAGIAALVCVIISCSVFGAGVYKHIAEIADIGFSLILSAVGGVILCIGSVMFCAACNMKS</sequence>
<evidence type="ECO:0000313" key="3">
    <source>
        <dbReference type="Proteomes" id="UP000076420"/>
    </source>
</evidence>
<dbReference type="InterPro" id="IPR009545">
    <property type="entry name" value="Claudin-like"/>
</dbReference>
<keyword evidence="1" id="KW-0812">Transmembrane</keyword>
<dbReference type="Pfam" id="PF06653">
    <property type="entry name" value="Claudin_3"/>
    <property type="match status" value="1"/>
</dbReference>
<feature type="transmembrane region" description="Helical" evidence="1">
    <location>
        <begin position="104"/>
        <end position="129"/>
    </location>
</feature>
<organism evidence="2 3">
    <name type="scientific">Biomphalaria glabrata</name>
    <name type="common">Bloodfluke planorb</name>
    <name type="synonym">Freshwater snail</name>
    <dbReference type="NCBI Taxonomy" id="6526"/>
    <lineage>
        <taxon>Eukaryota</taxon>
        <taxon>Metazoa</taxon>
        <taxon>Spiralia</taxon>
        <taxon>Lophotrochozoa</taxon>
        <taxon>Mollusca</taxon>
        <taxon>Gastropoda</taxon>
        <taxon>Heterobranchia</taxon>
        <taxon>Euthyneura</taxon>
        <taxon>Panpulmonata</taxon>
        <taxon>Hygrophila</taxon>
        <taxon>Lymnaeoidea</taxon>
        <taxon>Planorbidae</taxon>
        <taxon>Biomphalaria</taxon>
    </lineage>
</organism>
<proteinExistence type="predicted"/>
<evidence type="ECO:0008006" key="4">
    <source>
        <dbReference type="Google" id="ProtNLM"/>
    </source>
</evidence>
<feature type="transmembrane region" description="Helical" evidence="1">
    <location>
        <begin position="12"/>
        <end position="31"/>
    </location>
</feature>
<reference evidence="2" key="1">
    <citation type="submission" date="2020-05" db="UniProtKB">
        <authorList>
            <consortium name="EnsemblMetazoa"/>
        </authorList>
    </citation>
    <scope>IDENTIFICATION</scope>
    <source>
        <strain evidence="2">BB02</strain>
    </source>
</reference>
<dbReference type="VEuPathDB" id="VectorBase:BGLAX_036946"/>
<dbReference type="KEGG" id="bgt:106078870"/>
<name>A0A2C9KS35_BIOGL</name>
<gene>
    <name evidence="2" type="primary">106078870</name>
</gene>
<protein>
    <recommendedName>
        <fullName evidence="4">Claudin</fullName>
    </recommendedName>
</protein>
<dbReference type="OrthoDB" id="10389164at2759"/>
<dbReference type="VEuPathDB" id="VectorBase:BGLB022899"/>
<evidence type="ECO:0000313" key="2">
    <source>
        <dbReference type="EnsemblMetazoa" id="BGLB022899-PA"/>
    </source>
</evidence>
<feature type="transmembrane region" description="Helical" evidence="1">
    <location>
        <begin position="69"/>
        <end position="92"/>
    </location>
</feature>
<dbReference type="RefSeq" id="XP_013095370.2">
    <property type="nucleotide sequence ID" value="XM_013239916.2"/>
</dbReference>